<comment type="caution">
    <text evidence="4">The sequence shown here is derived from an EMBL/GenBank/DDBJ whole genome shotgun (WGS) entry which is preliminary data.</text>
</comment>
<dbReference type="NCBIfam" id="NF004755">
    <property type="entry name" value="PRK06082.1"/>
    <property type="match status" value="1"/>
</dbReference>
<keyword evidence="4" id="KW-0808">Transferase</keyword>
<dbReference type="InterPro" id="IPR015422">
    <property type="entry name" value="PyrdxlP-dep_Trfase_small"/>
</dbReference>
<dbReference type="InterPro" id="IPR015421">
    <property type="entry name" value="PyrdxlP-dep_Trfase_major"/>
</dbReference>
<dbReference type="Gene3D" id="3.40.640.10">
    <property type="entry name" value="Type I PLP-dependent aspartate aminotransferase-like (Major domain)"/>
    <property type="match status" value="1"/>
</dbReference>
<dbReference type="CDD" id="cd00610">
    <property type="entry name" value="OAT_like"/>
    <property type="match status" value="1"/>
</dbReference>
<keyword evidence="2 3" id="KW-0663">Pyridoxal phosphate</keyword>
<dbReference type="Gene3D" id="3.90.1150.10">
    <property type="entry name" value="Aspartate Aminotransferase, domain 1"/>
    <property type="match status" value="1"/>
</dbReference>
<dbReference type="EMBL" id="JASJEV010000016">
    <property type="protein sequence ID" value="MDJ1160056.1"/>
    <property type="molecule type" value="Genomic_DNA"/>
</dbReference>
<evidence type="ECO:0000313" key="5">
    <source>
        <dbReference type="Proteomes" id="UP001321492"/>
    </source>
</evidence>
<dbReference type="GO" id="GO:0008483">
    <property type="term" value="F:transaminase activity"/>
    <property type="evidence" value="ECO:0007669"/>
    <property type="project" value="UniProtKB-KW"/>
</dbReference>
<evidence type="ECO:0000313" key="4">
    <source>
        <dbReference type="EMBL" id="MDJ1160056.1"/>
    </source>
</evidence>
<dbReference type="PANTHER" id="PTHR43094">
    <property type="entry name" value="AMINOTRANSFERASE"/>
    <property type="match status" value="1"/>
</dbReference>
<dbReference type="PANTHER" id="PTHR43094:SF1">
    <property type="entry name" value="AMINOTRANSFERASE CLASS-III"/>
    <property type="match status" value="1"/>
</dbReference>
<dbReference type="RefSeq" id="WP_283742056.1">
    <property type="nucleotide sequence ID" value="NZ_JASJEV010000016.1"/>
</dbReference>
<dbReference type="Pfam" id="PF00202">
    <property type="entry name" value="Aminotran_3"/>
    <property type="match status" value="1"/>
</dbReference>
<evidence type="ECO:0000256" key="1">
    <source>
        <dbReference type="ARBA" id="ARBA00008954"/>
    </source>
</evidence>
<dbReference type="PIRSF" id="PIRSF000521">
    <property type="entry name" value="Transaminase_4ab_Lys_Orn"/>
    <property type="match status" value="1"/>
</dbReference>
<evidence type="ECO:0000256" key="2">
    <source>
        <dbReference type="ARBA" id="ARBA00022898"/>
    </source>
</evidence>
<comment type="similarity">
    <text evidence="1 3">Belongs to the class-III pyridoxal-phosphate-dependent aminotransferase family.</text>
</comment>
<reference evidence="4 5" key="1">
    <citation type="submission" date="2023-05" db="EMBL/GenBank/DDBJ databases">
        <title>Chelatococcus sp. nov., a moderately thermophilic bacterium isolated from hot spring microbial mat.</title>
        <authorList>
            <person name="Hu C.-J."/>
            <person name="Li W.-J."/>
        </authorList>
    </citation>
    <scope>NUCLEOTIDE SEQUENCE [LARGE SCALE GENOMIC DNA]</scope>
    <source>
        <strain evidence="4 5">SYSU G07232</strain>
    </source>
</reference>
<proteinExistence type="inferred from homology"/>
<accession>A0ABT7AL02</accession>
<organism evidence="4 5">
    <name type="scientific">Chelatococcus albus</name>
    <dbReference type="NCBI Taxonomy" id="3047466"/>
    <lineage>
        <taxon>Bacteria</taxon>
        <taxon>Pseudomonadati</taxon>
        <taxon>Pseudomonadota</taxon>
        <taxon>Alphaproteobacteria</taxon>
        <taxon>Hyphomicrobiales</taxon>
        <taxon>Chelatococcaceae</taxon>
        <taxon>Chelatococcus</taxon>
    </lineage>
</organism>
<keyword evidence="4" id="KW-0032">Aminotransferase</keyword>
<evidence type="ECO:0000256" key="3">
    <source>
        <dbReference type="RuleBase" id="RU003560"/>
    </source>
</evidence>
<keyword evidence="5" id="KW-1185">Reference proteome</keyword>
<dbReference type="InterPro" id="IPR015424">
    <property type="entry name" value="PyrdxlP-dep_Trfase"/>
</dbReference>
<dbReference type="Proteomes" id="UP001321492">
    <property type="component" value="Unassembled WGS sequence"/>
</dbReference>
<protein>
    <submittedName>
        <fullName evidence="4">Aspartate aminotransferase family protein</fullName>
    </submittedName>
</protein>
<dbReference type="SUPFAM" id="SSF53383">
    <property type="entry name" value="PLP-dependent transferases"/>
    <property type="match status" value="1"/>
</dbReference>
<gene>
    <name evidence="4" type="ORF">QNA08_17725</name>
</gene>
<name>A0ABT7AL02_9HYPH</name>
<sequence length="465" mass="49423">MASPSRKDTGLDVAQSESDTNLTSRRAAWQATNLDAAARRILAEDERHFLRQSVSTPCLNVVAKAEGIFIEDTAGRRYMDFHGNNVHHVGYGHPRLKRAIAEQMDALPFAPRRYACEPAAALARKLAAIAPGDLGKVLFTTGGSDAIEVAVKIARTATGRFKTLSFWDAFHGAGFGAGALSGEALFRSGPAAPLVAGAAHVAPFACYRCPYGYATDADGNPPLELCKVACARMVDYVLSREGDVAAVIAEPARAVPYVPPPGFWQIVREACDRHGALLVFDEIPTGLGKTGRMFACEHDGVVPDILVMGKGLGGGILPIAAVVARPDLDVGGHYAFGHYTHEKNPVTARAALTTIEIIEEEGLIANAAHVGALALARLKEMKRRLPAIGDVRGRGLLLGIELVADRETREPANDLAEAVMYRALDHGLSFKTTMGNVLTLTPPLVVTEAQMLEALAIIEEAIAAG</sequence>
<dbReference type="InterPro" id="IPR005814">
    <property type="entry name" value="Aminotrans_3"/>
</dbReference>